<feature type="compositionally biased region" description="Basic residues" evidence="10">
    <location>
        <begin position="248"/>
        <end position="259"/>
    </location>
</feature>
<evidence type="ECO:0000256" key="8">
    <source>
        <dbReference type="ARBA" id="ARBA00023242"/>
    </source>
</evidence>
<dbReference type="GO" id="GO:0005732">
    <property type="term" value="C:sno(s)RNA-containing ribonucleoprotein complex"/>
    <property type="evidence" value="ECO:0007669"/>
    <property type="project" value="InterPro"/>
</dbReference>
<evidence type="ECO:0000256" key="2">
    <source>
        <dbReference type="ARBA" id="ARBA00009801"/>
    </source>
</evidence>
<dbReference type="Gene3D" id="2.40.10.230">
    <property type="entry name" value="Probable tRNA pseudouridine synthase domain"/>
    <property type="match status" value="1"/>
</dbReference>
<gene>
    <name evidence="11" type="primary">naf1</name>
    <name evidence="11" type="ORF">LAWI1_G006817</name>
</gene>
<dbReference type="AlphaFoldDB" id="A0A559M0H7"/>
<evidence type="ECO:0000256" key="6">
    <source>
        <dbReference type="ARBA" id="ARBA00022553"/>
    </source>
</evidence>
<feature type="compositionally biased region" description="Acidic residues" evidence="10">
    <location>
        <begin position="230"/>
        <end position="244"/>
    </location>
</feature>
<evidence type="ECO:0000256" key="7">
    <source>
        <dbReference type="ARBA" id="ARBA00022884"/>
    </source>
</evidence>
<dbReference type="GO" id="GO:0006364">
    <property type="term" value="P:rRNA processing"/>
    <property type="evidence" value="ECO:0007669"/>
    <property type="project" value="UniProtKB-KW"/>
</dbReference>
<dbReference type="InterPro" id="IPR038664">
    <property type="entry name" value="Gar1/Naf1_Cbf5-bd_sf"/>
</dbReference>
<dbReference type="InterPro" id="IPR007504">
    <property type="entry name" value="H/ACA_rnp_Gar1/Naf1"/>
</dbReference>
<feature type="compositionally biased region" description="Polar residues" evidence="10">
    <location>
        <begin position="1"/>
        <end position="31"/>
    </location>
</feature>
<feature type="region of interest" description="Disordered" evidence="10">
    <location>
        <begin position="228"/>
        <end position="333"/>
    </location>
</feature>
<evidence type="ECO:0000256" key="5">
    <source>
        <dbReference type="ARBA" id="ARBA00022552"/>
    </source>
</evidence>
<evidence type="ECO:0000256" key="10">
    <source>
        <dbReference type="SAM" id="MobiDB-lite"/>
    </source>
</evidence>
<organism evidence="11 12">
    <name type="scientific">Lachnellula willkommii</name>
    <dbReference type="NCBI Taxonomy" id="215461"/>
    <lineage>
        <taxon>Eukaryota</taxon>
        <taxon>Fungi</taxon>
        <taxon>Dikarya</taxon>
        <taxon>Ascomycota</taxon>
        <taxon>Pezizomycotina</taxon>
        <taxon>Leotiomycetes</taxon>
        <taxon>Helotiales</taxon>
        <taxon>Lachnaceae</taxon>
        <taxon>Lachnellula</taxon>
    </lineage>
</organism>
<comment type="caution">
    <text evidence="11">The sequence shown here is derived from an EMBL/GenBank/DDBJ whole genome shotgun (WGS) entry which is preliminary data.</text>
</comment>
<dbReference type="PANTHER" id="PTHR31633">
    <property type="entry name" value="H/ACA RIBONUCLEOPROTEIN COMPLEX NON-CORE SUBUNIT NAF1"/>
    <property type="match status" value="1"/>
</dbReference>
<dbReference type="InterPro" id="IPR040309">
    <property type="entry name" value="Naf1"/>
</dbReference>
<comment type="subcellular location">
    <subcellularLocation>
        <location evidence="1">Nucleus</location>
    </subcellularLocation>
</comment>
<keyword evidence="4" id="KW-0690">Ribosome biogenesis</keyword>
<feature type="compositionally biased region" description="Acidic residues" evidence="10">
    <location>
        <begin position="47"/>
        <end position="63"/>
    </location>
</feature>
<keyword evidence="12" id="KW-1185">Reference proteome</keyword>
<dbReference type="InterPro" id="IPR009000">
    <property type="entry name" value="Transl_B-barrel_sf"/>
</dbReference>
<keyword evidence="8" id="KW-0539">Nucleus</keyword>
<comment type="similarity">
    <text evidence="2">Belongs to the NAF1 family.</text>
</comment>
<keyword evidence="5" id="KW-0698">rRNA processing</keyword>
<name>A0A559M0H7_9HELO</name>
<dbReference type="Proteomes" id="UP000315522">
    <property type="component" value="Unassembled WGS sequence"/>
</dbReference>
<evidence type="ECO:0000256" key="9">
    <source>
        <dbReference type="ARBA" id="ARBA00076743"/>
    </source>
</evidence>
<reference evidence="11 12" key="1">
    <citation type="submission" date="2018-05" db="EMBL/GenBank/DDBJ databases">
        <title>Genome sequencing and assembly of the regulated plant pathogen Lachnellula willkommii and related sister species for the development of diagnostic species identification markers.</title>
        <authorList>
            <person name="Giroux E."/>
            <person name="Bilodeau G."/>
        </authorList>
    </citation>
    <scope>NUCLEOTIDE SEQUENCE [LARGE SCALE GENOMIC DNA]</scope>
    <source>
        <strain evidence="11 12">CBS 172.35</strain>
    </source>
</reference>
<dbReference type="FunFam" id="2.40.10.230:FF:000002">
    <property type="entry name" value="H/ACA ribonucleoprotein complex non-core subunit NAF1"/>
    <property type="match status" value="1"/>
</dbReference>
<dbReference type="EMBL" id="QGML01003522">
    <property type="protein sequence ID" value="TVY86461.1"/>
    <property type="molecule type" value="Genomic_DNA"/>
</dbReference>
<dbReference type="Pfam" id="PF04410">
    <property type="entry name" value="Gar1"/>
    <property type="match status" value="1"/>
</dbReference>
<evidence type="ECO:0000256" key="3">
    <source>
        <dbReference type="ARBA" id="ARBA00021438"/>
    </source>
</evidence>
<protein>
    <recommendedName>
        <fullName evidence="3">H/ACA ribonucleoprotein complex non-core subunit NAF1</fullName>
    </recommendedName>
    <alternativeName>
        <fullName evidence="9">Nuclear assembly factor 1</fullName>
    </alternativeName>
</protein>
<evidence type="ECO:0000256" key="1">
    <source>
        <dbReference type="ARBA" id="ARBA00004123"/>
    </source>
</evidence>
<proteinExistence type="inferred from homology"/>
<evidence type="ECO:0000313" key="12">
    <source>
        <dbReference type="Proteomes" id="UP000315522"/>
    </source>
</evidence>
<feature type="non-terminal residue" evidence="11">
    <location>
        <position position="1"/>
    </location>
</feature>
<dbReference type="GO" id="GO:0003723">
    <property type="term" value="F:RNA binding"/>
    <property type="evidence" value="ECO:0007669"/>
    <property type="project" value="UniProtKB-KW"/>
</dbReference>
<keyword evidence="11" id="KW-0687">Ribonucleoprotein</keyword>
<sequence>ITVDQPTTGSGIAQKSGEDGQQPNHEPATTNEESREWETDSSPIESSSDDSSDDSSDESEDGDNAYKLLSPEEQARILMEGDGGSDDEGNKAKGAGAQLRTKNEIPEVVIPKPDVTITEEMTITELGAVEAIVENILLVKAKVSGEYRVLESASVLCLADRSVIGVVSETLGRVQQPLYSVLFTNAGEIAEAKLEIGTKVFYSEQHSTYVFTQALKAYKGSDASNLHDEEVGDEEMEFSDDEAEMEHKRRVKQTKRGRGGKSQQNGGSSRGGHPLQQQQTPYEASKGLDYDDADSDGPYKPLSRPVGYAGSVGRTEAPEEGAYQEAEEEVTEEGDVEIEDVEIGDVEIGDVEIGDVEIEGEAEGGITTDGETAVATHFLHKVAQIIHNSPRILAQVKTSRLNFNHKEEAFLYPHNLLRASLLPDIIM</sequence>
<dbReference type="SUPFAM" id="SSF50447">
    <property type="entry name" value="Translation proteins"/>
    <property type="match status" value="1"/>
</dbReference>
<dbReference type="GO" id="GO:0001522">
    <property type="term" value="P:pseudouridine synthesis"/>
    <property type="evidence" value="ECO:0007669"/>
    <property type="project" value="InterPro"/>
</dbReference>
<evidence type="ECO:0000256" key="4">
    <source>
        <dbReference type="ARBA" id="ARBA00022517"/>
    </source>
</evidence>
<feature type="region of interest" description="Disordered" evidence="10">
    <location>
        <begin position="1"/>
        <end position="99"/>
    </location>
</feature>
<keyword evidence="7" id="KW-0694">RNA-binding</keyword>
<dbReference type="GO" id="GO:0000493">
    <property type="term" value="P:box H/ACA snoRNP assembly"/>
    <property type="evidence" value="ECO:0007669"/>
    <property type="project" value="InterPro"/>
</dbReference>
<evidence type="ECO:0000313" key="11">
    <source>
        <dbReference type="EMBL" id="TVY86461.1"/>
    </source>
</evidence>
<keyword evidence="6" id="KW-0597">Phosphoprotein</keyword>
<dbReference type="PANTHER" id="PTHR31633:SF1">
    <property type="entry name" value="H_ACA RIBONUCLEOPROTEIN COMPLEX NON-CORE SUBUNIT NAF1"/>
    <property type="match status" value="1"/>
</dbReference>
<dbReference type="GO" id="GO:0005634">
    <property type="term" value="C:nucleus"/>
    <property type="evidence" value="ECO:0007669"/>
    <property type="project" value="UniProtKB-SubCell"/>
</dbReference>
<accession>A0A559M0H7</accession>